<evidence type="ECO:0000313" key="1">
    <source>
        <dbReference type="EMBL" id="GBN03236.1"/>
    </source>
</evidence>
<organism evidence="1 2">
    <name type="scientific">Araneus ventricosus</name>
    <name type="common">Orbweaver spider</name>
    <name type="synonym">Epeira ventricosa</name>
    <dbReference type="NCBI Taxonomy" id="182803"/>
    <lineage>
        <taxon>Eukaryota</taxon>
        <taxon>Metazoa</taxon>
        <taxon>Ecdysozoa</taxon>
        <taxon>Arthropoda</taxon>
        <taxon>Chelicerata</taxon>
        <taxon>Arachnida</taxon>
        <taxon>Araneae</taxon>
        <taxon>Araneomorphae</taxon>
        <taxon>Entelegynae</taxon>
        <taxon>Araneoidea</taxon>
        <taxon>Araneidae</taxon>
        <taxon>Araneus</taxon>
    </lineage>
</organism>
<evidence type="ECO:0000313" key="2">
    <source>
        <dbReference type="Proteomes" id="UP000499080"/>
    </source>
</evidence>
<reference evidence="1 2" key="1">
    <citation type="journal article" date="2019" name="Sci. Rep.">
        <title>Orb-weaving spider Araneus ventricosus genome elucidates the spidroin gene catalogue.</title>
        <authorList>
            <person name="Kono N."/>
            <person name="Nakamura H."/>
            <person name="Ohtoshi R."/>
            <person name="Moran D.A.P."/>
            <person name="Shinohara A."/>
            <person name="Yoshida Y."/>
            <person name="Fujiwara M."/>
            <person name="Mori M."/>
            <person name="Tomita M."/>
            <person name="Arakawa K."/>
        </authorList>
    </citation>
    <scope>NUCLEOTIDE SEQUENCE [LARGE SCALE GENOMIC DNA]</scope>
</reference>
<name>A0A4Y2KPJ3_ARAVE</name>
<comment type="caution">
    <text evidence="1">The sequence shown here is derived from an EMBL/GenBank/DDBJ whole genome shotgun (WGS) entry which is preliminary data.</text>
</comment>
<accession>A0A4Y2KPJ3</accession>
<gene>
    <name evidence="1" type="ORF">AVEN_229016_1</name>
</gene>
<sequence length="118" mass="13193">MQTKIVLKILTKTGVLSKFVECHFEGIYLKIAVVTCSLACIGSLAPGRFALKLGNNFAPAQFEESTKGFRIGFQTNLNKIRIFCICNWLQPRDLAFTRPHSVWCGSLEREVPAQLSSK</sequence>
<keyword evidence="2" id="KW-1185">Reference proteome</keyword>
<dbReference type="Proteomes" id="UP000499080">
    <property type="component" value="Unassembled WGS sequence"/>
</dbReference>
<dbReference type="AlphaFoldDB" id="A0A4Y2KPJ3"/>
<protein>
    <submittedName>
        <fullName evidence="1">Uncharacterized protein</fullName>
    </submittedName>
</protein>
<dbReference type="EMBL" id="BGPR01004776">
    <property type="protein sequence ID" value="GBN03236.1"/>
    <property type="molecule type" value="Genomic_DNA"/>
</dbReference>
<proteinExistence type="predicted"/>